<dbReference type="EMBL" id="BK015017">
    <property type="protein sequence ID" value="DAD87215.1"/>
    <property type="molecule type" value="Genomic_DNA"/>
</dbReference>
<accession>A0A8S5MYL1</accession>
<evidence type="ECO:0000313" key="2">
    <source>
        <dbReference type="EMBL" id="DAD87215.1"/>
    </source>
</evidence>
<name>A0A8S5MYL1_9CAUD</name>
<keyword evidence="1" id="KW-0812">Transmembrane</keyword>
<organism evidence="2">
    <name type="scientific">Siphoviridae sp. ctuUw41</name>
    <dbReference type="NCBI Taxonomy" id="2826503"/>
    <lineage>
        <taxon>Viruses</taxon>
        <taxon>Duplodnaviria</taxon>
        <taxon>Heunggongvirae</taxon>
        <taxon>Uroviricota</taxon>
        <taxon>Caudoviricetes</taxon>
    </lineage>
</organism>
<protein>
    <submittedName>
        <fullName evidence="2">Uncharacterized protein</fullName>
    </submittedName>
</protein>
<sequence>MLLSISFKIIMSIFLFIGNVISNISLHNS</sequence>
<proteinExistence type="predicted"/>
<keyword evidence="1" id="KW-0472">Membrane</keyword>
<evidence type="ECO:0000256" key="1">
    <source>
        <dbReference type="SAM" id="Phobius"/>
    </source>
</evidence>
<reference evidence="2" key="1">
    <citation type="journal article" date="2021" name="Proc. Natl. Acad. Sci. U.S.A.">
        <title>A Catalog of Tens of Thousands of Viruses from Human Metagenomes Reveals Hidden Associations with Chronic Diseases.</title>
        <authorList>
            <person name="Tisza M.J."/>
            <person name="Buck C.B."/>
        </authorList>
    </citation>
    <scope>NUCLEOTIDE SEQUENCE</scope>
    <source>
        <strain evidence="2">CtuUw41</strain>
    </source>
</reference>
<keyword evidence="1" id="KW-1133">Transmembrane helix</keyword>
<feature type="transmembrane region" description="Helical" evidence="1">
    <location>
        <begin position="6"/>
        <end position="26"/>
    </location>
</feature>